<dbReference type="EMBL" id="MK072251">
    <property type="protein sequence ID" value="AYV80875.1"/>
    <property type="molecule type" value="Genomic_DNA"/>
</dbReference>
<protein>
    <submittedName>
        <fullName evidence="1">Uncharacterized protein</fullName>
    </submittedName>
</protein>
<organism evidence="1">
    <name type="scientific">Harvfovirus sp</name>
    <dbReference type="NCBI Taxonomy" id="2487768"/>
    <lineage>
        <taxon>Viruses</taxon>
        <taxon>Varidnaviria</taxon>
        <taxon>Bamfordvirae</taxon>
        <taxon>Nucleocytoviricota</taxon>
        <taxon>Megaviricetes</taxon>
        <taxon>Imitervirales</taxon>
        <taxon>Mimiviridae</taxon>
        <taxon>Klosneuvirinae</taxon>
    </lineage>
</organism>
<evidence type="ECO:0000313" key="1">
    <source>
        <dbReference type="EMBL" id="AYV80875.1"/>
    </source>
</evidence>
<accession>A0A3G5A0Z4</accession>
<sequence>MWKDIDSGTLINNLTVKNSLCKNCIGFEKKKIILPVKYVRGHIFVSSEFYPLEENIPQYILLPPVSLRDLLYLETYSSTDEFSGLLTIFLTQKYIPGSYITSTDYEQLDMISYVQDLWNQIRNARGEIKLTMLPGVKLLASIRADIAIYNNAMDSTRLPIVLQHLIRDYSHMQHWYFESMLSQIHNDAIRYGPSAFALLSALEAADKRVALLERMPSINLWQRFKKFLKN</sequence>
<gene>
    <name evidence="1" type="ORF">Harvfovirus9_5</name>
</gene>
<proteinExistence type="predicted"/>
<reference evidence="1" key="1">
    <citation type="submission" date="2018-10" db="EMBL/GenBank/DDBJ databases">
        <title>Hidden diversity of soil giant viruses.</title>
        <authorList>
            <person name="Schulz F."/>
            <person name="Alteio L."/>
            <person name="Goudeau D."/>
            <person name="Ryan E.M."/>
            <person name="Malmstrom R.R."/>
            <person name="Blanchard J."/>
            <person name="Woyke T."/>
        </authorList>
    </citation>
    <scope>NUCLEOTIDE SEQUENCE</scope>
    <source>
        <strain evidence="1">HAV1</strain>
    </source>
</reference>
<name>A0A3G5A0Z4_9VIRU</name>